<evidence type="ECO:0000313" key="3">
    <source>
        <dbReference type="Proteomes" id="UP000823882"/>
    </source>
</evidence>
<evidence type="ECO:0000313" key="2">
    <source>
        <dbReference type="EMBL" id="HJC40033.1"/>
    </source>
</evidence>
<proteinExistence type="predicted"/>
<comment type="caution">
    <text evidence="2">The sequence shown here is derived from an EMBL/GenBank/DDBJ whole genome shotgun (WGS) entry which is preliminary data.</text>
</comment>
<sequence length="149" mass="16456">MVTLGQRIEELRTERGLSRPALSAALGLPKGAAEKFETGRQTPTKEQQEKIAAYFGVSVFYLRGESSDRTRQEDWMDAAAYSDEEPVFVPKAAPKPKKAPEPVQGGMLDAMLASKQVQELLRATVLDTLRSPEGQALIAKAVRKELERK</sequence>
<dbReference type="GO" id="GO:0003677">
    <property type="term" value="F:DNA binding"/>
    <property type="evidence" value="ECO:0007669"/>
    <property type="project" value="InterPro"/>
</dbReference>
<dbReference type="Gene3D" id="1.10.260.40">
    <property type="entry name" value="lambda repressor-like DNA-binding domains"/>
    <property type="match status" value="1"/>
</dbReference>
<dbReference type="Pfam" id="PF13560">
    <property type="entry name" value="HTH_31"/>
    <property type="match status" value="1"/>
</dbReference>
<dbReference type="CDD" id="cd00093">
    <property type="entry name" value="HTH_XRE"/>
    <property type="match status" value="1"/>
</dbReference>
<accession>A0A9D2SY37</accession>
<reference evidence="2" key="2">
    <citation type="submission" date="2021-04" db="EMBL/GenBank/DDBJ databases">
        <authorList>
            <person name="Gilroy R."/>
        </authorList>
    </citation>
    <scope>NUCLEOTIDE SEQUENCE</scope>
    <source>
        <strain evidence="2">CHK186-1790</strain>
    </source>
</reference>
<dbReference type="InterPro" id="IPR001387">
    <property type="entry name" value="Cro/C1-type_HTH"/>
</dbReference>
<evidence type="ECO:0000259" key="1">
    <source>
        <dbReference type="PROSITE" id="PS50943"/>
    </source>
</evidence>
<feature type="domain" description="HTH cro/C1-type" evidence="1">
    <location>
        <begin position="8"/>
        <end position="62"/>
    </location>
</feature>
<dbReference type="EMBL" id="DWWJ01000008">
    <property type="protein sequence ID" value="HJC40033.1"/>
    <property type="molecule type" value="Genomic_DNA"/>
</dbReference>
<name>A0A9D2SY37_9FIRM</name>
<dbReference type="Proteomes" id="UP000823882">
    <property type="component" value="Unassembled WGS sequence"/>
</dbReference>
<dbReference type="PROSITE" id="PS50943">
    <property type="entry name" value="HTH_CROC1"/>
    <property type="match status" value="1"/>
</dbReference>
<dbReference type="SMART" id="SM00530">
    <property type="entry name" value="HTH_XRE"/>
    <property type="match status" value="1"/>
</dbReference>
<gene>
    <name evidence="2" type="ORF">H9701_00580</name>
</gene>
<dbReference type="AlphaFoldDB" id="A0A9D2SY37"/>
<dbReference type="InterPro" id="IPR010982">
    <property type="entry name" value="Lambda_DNA-bd_dom_sf"/>
</dbReference>
<reference evidence="2" key="1">
    <citation type="journal article" date="2021" name="PeerJ">
        <title>Extensive microbial diversity within the chicken gut microbiome revealed by metagenomics and culture.</title>
        <authorList>
            <person name="Gilroy R."/>
            <person name="Ravi A."/>
            <person name="Getino M."/>
            <person name="Pursley I."/>
            <person name="Horton D.L."/>
            <person name="Alikhan N.F."/>
            <person name="Baker D."/>
            <person name="Gharbi K."/>
            <person name="Hall N."/>
            <person name="Watson M."/>
            <person name="Adriaenssens E.M."/>
            <person name="Foster-Nyarko E."/>
            <person name="Jarju S."/>
            <person name="Secka A."/>
            <person name="Antonio M."/>
            <person name="Oren A."/>
            <person name="Chaudhuri R.R."/>
            <person name="La Ragione R."/>
            <person name="Hildebrand F."/>
            <person name="Pallen M.J."/>
        </authorList>
    </citation>
    <scope>NUCLEOTIDE SEQUENCE</scope>
    <source>
        <strain evidence="2">CHK186-1790</strain>
    </source>
</reference>
<dbReference type="SUPFAM" id="SSF47413">
    <property type="entry name" value="lambda repressor-like DNA-binding domains"/>
    <property type="match status" value="1"/>
</dbReference>
<organism evidence="2 3">
    <name type="scientific">Candidatus Intestinimonas pullistercoris</name>
    <dbReference type="NCBI Taxonomy" id="2838623"/>
    <lineage>
        <taxon>Bacteria</taxon>
        <taxon>Bacillati</taxon>
        <taxon>Bacillota</taxon>
        <taxon>Clostridia</taxon>
        <taxon>Eubacteriales</taxon>
        <taxon>Intestinimonas</taxon>
    </lineage>
</organism>
<protein>
    <submittedName>
        <fullName evidence="2">Helix-turn-helix domain-containing protein</fullName>
    </submittedName>
</protein>